<evidence type="ECO:0000256" key="1">
    <source>
        <dbReference type="ARBA" id="ARBA00008853"/>
    </source>
</evidence>
<dbReference type="GO" id="GO:0016787">
    <property type="term" value="F:hydrolase activity"/>
    <property type="evidence" value="ECO:0007669"/>
    <property type="project" value="UniProtKB-KW"/>
</dbReference>
<dbReference type="Pfam" id="PF08450">
    <property type="entry name" value="SGL"/>
    <property type="match status" value="1"/>
</dbReference>
<dbReference type="PANTHER" id="PTHR10907:SF47">
    <property type="entry name" value="REGUCALCIN"/>
    <property type="match status" value="1"/>
</dbReference>
<dbReference type="InterPro" id="IPR005511">
    <property type="entry name" value="SMP-30"/>
</dbReference>
<dbReference type="PANTHER" id="PTHR10907">
    <property type="entry name" value="REGUCALCIN"/>
    <property type="match status" value="1"/>
</dbReference>
<name>A0ABU8VLN2_9BURK</name>
<proteinExistence type="inferred from homology"/>
<dbReference type="EC" id="3.1.1.99" evidence="3"/>
<organism evidence="3 4">
    <name type="scientific">Variovorax ureilyticus</name>
    <dbReference type="NCBI Taxonomy" id="1836198"/>
    <lineage>
        <taxon>Bacteria</taxon>
        <taxon>Pseudomonadati</taxon>
        <taxon>Pseudomonadota</taxon>
        <taxon>Betaproteobacteria</taxon>
        <taxon>Burkholderiales</taxon>
        <taxon>Comamonadaceae</taxon>
        <taxon>Variovorax</taxon>
    </lineage>
</organism>
<dbReference type="InterPro" id="IPR013658">
    <property type="entry name" value="SGL"/>
</dbReference>
<dbReference type="EMBL" id="JBBKZU010000013">
    <property type="protein sequence ID" value="MEJ8814551.1"/>
    <property type="molecule type" value="Genomic_DNA"/>
</dbReference>
<dbReference type="SUPFAM" id="SSF63829">
    <property type="entry name" value="Calcium-dependent phosphotriesterase"/>
    <property type="match status" value="1"/>
</dbReference>
<feature type="domain" description="SMP-30/Gluconolactonase/LRE-like region" evidence="2">
    <location>
        <begin position="13"/>
        <end position="255"/>
    </location>
</feature>
<dbReference type="PRINTS" id="PR01790">
    <property type="entry name" value="SMP30FAMILY"/>
</dbReference>
<keyword evidence="4" id="KW-1185">Reference proteome</keyword>
<evidence type="ECO:0000313" key="3">
    <source>
        <dbReference type="EMBL" id="MEJ8814551.1"/>
    </source>
</evidence>
<evidence type="ECO:0000259" key="2">
    <source>
        <dbReference type="Pfam" id="PF08450"/>
    </source>
</evidence>
<reference evidence="3 4" key="1">
    <citation type="submission" date="2024-03" db="EMBL/GenBank/DDBJ databases">
        <title>Novel species of the genus Variovorax.</title>
        <authorList>
            <person name="Liu Q."/>
            <person name="Xin Y.-H."/>
        </authorList>
    </citation>
    <scope>NUCLEOTIDE SEQUENCE [LARGE SCALE GENOMIC DNA]</scope>
    <source>
        <strain evidence="3 4">KACC 18899</strain>
    </source>
</reference>
<dbReference type="Gene3D" id="2.120.10.30">
    <property type="entry name" value="TolB, C-terminal domain"/>
    <property type="match status" value="1"/>
</dbReference>
<comment type="similarity">
    <text evidence="1">Belongs to the SMP-30/CGR1 family.</text>
</comment>
<protein>
    <submittedName>
        <fullName evidence="3">SMP-30/gluconolactonase/LRE family protein</fullName>
        <ecNumber evidence="3">3.1.1.99</ecNumber>
    </submittedName>
</protein>
<keyword evidence="3" id="KW-0378">Hydrolase</keyword>
<dbReference type="RefSeq" id="WP_340359775.1">
    <property type="nucleotide sequence ID" value="NZ_JBBKZU010000013.1"/>
</dbReference>
<dbReference type="InterPro" id="IPR011042">
    <property type="entry name" value="6-blade_b-propeller_TolB-like"/>
</dbReference>
<dbReference type="Proteomes" id="UP001365846">
    <property type="component" value="Unassembled WGS sequence"/>
</dbReference>
<comment type="caution">
    <text evidence="3">The sequence shown here is derived from an EMBL/GenBank/DDBJ whole genome shotgun (WGS) entry which is preliminary data.</text>
</comment>
<evidence type="ECO:0000313" key="4">
    <source>
        <dbReference type="Proteomes" id="UP001365846"/>
    </source>
</evidence>
<gene>
    <name evidence="3" type="ORF">WKW77_25970</name>
</gene>
<sequence>MKAQLLVDARARLGECPLWCERTASLYWTDIEGATLHNWRAADGRLRQWTLPERVGSFALCERDSQLLLGLASGIALFDLEGEALSPIVPVDAEQPSTRINDGRCDRQGRFVFGMFNPAEAAIGHFYRVDADLRVECLPLPAAGVGNSIAFSPDGTTLYYTDSPTRTIWRVDYHADGRLGAPQVFVQLPASEGFADGSAIDAEGGLWNAQWKGHRVVRYDSSGTESARFDVPASQVTCPAFGGAALDQLYVSTARIGLDDAALSHEPAAGGIFVMQTGWRGLPEARFASAR</sequence>
<accession>A0ABU8VLN2</accession>